<dbReference type="InterPro" id="IPR014235">
    <property type="entry name" value="Spore_PdaA"/>
</dbReference>
<evidence type="ECO:0000259" key="1">
    <source>
        <dbReference type="PROSITE" id="PS51677"/>
    </source>
</evidence>
<gene>
    <name evidence="2" type="ORF">CM240_2038</name>
</gene>
<dbReference type="Gene3D" id="3.20.20.370">
    <property type="entry name" value="Glycoside hydrolase/deacetylase"/>
    <property type="match status" value="1"/>
</dbReference>
<dbReference type="PANTHER" id="PTHR10587:SF78">
    <property type="entry name" value="PEPTIDOGLYCAN-N-ACETYLMURAMIC ACID DEACETYLASE PDAA"/>
    <property type="match status" value="1"/>
</dbReference>
<sequence length="274" mass="31008">MKKSLISLLIATTTVTSMLCSFHPYICNAETTSTTESPSVDCNSLSRKKIGFGIKHCKNGEIPCAGSEIDNLLNKYDGHYLGKTDGKNLYLTFDSGYENGYTEKILDALKNNNVKAAFFVTTPYMKENPNIIKRMVEEGHIVGNHTTTHPSMPTVTDFSKFEKELVTNSETFKEITGQEMPKYFRPPMGEFSELSLYYTTKLGYKSMLWSFAYKDWDNNKQMDPSVAKKTIKECLHNGEVFLLHSVSKTNAEILDSVLKDLKSEGYTFHTLDEM</sequence>
<dbReference type="NCBIfam" id="TIGR02884">
    <property type="entry name" value="spore_pdaA"/>
    <property type="match status" value="1"/>
</dbReference>
<protein>
    <submittedName>
        <fullName evidence="2">Delta-lactam-biosynthetic de-N-acetylase</fullName>
    </submittedName>
</protein>
<dbReference type="Proteomes" id="UP000019426">
    <property type="component" value="Chromosome M2/40_rep1"/>
</dbReference>
<dbReference type="RefSeq" id="WP_044038934.1">
    <property type="nucleotide sequence ID" value="NZ_HG917868.1"/>
</dbReference>
<dbReference type="eggNOG" id="COG0726">
    <property type="taxonomic scope" value="Bacteria"/>
</dbReference>
<dbReference type="PANTHER" id="PTHR10587">
    <property type="entry name" value="GLYCOSYL TRANSFERASE-RELATED"/>
    <property type="match status" value="1"/>
</dbReference>
<dbReference type="HOGENOM" id="CLU_021264_12_1_9"/>
<dbReference type="GO" id="GO:0016810">
    <property type="term" value="F:hydrolase activity, acting on carbon-nitrogen (but not peptide) bonds"/>
    <property type="evidence" value="ECO:0007669"/>
    <property type="project" value="InterPro"/>
</dbReference>
<dbReference type="GO" id="GO:0005975">
    <property type="term" value="P:carbohydrate metabolic process"/>
    <property type="evidence" value="ECO:0007669"/>
    <property type="project" value="InterPro"/>
</dbReference>
<evidence type="ECO:0000313" key="3">
    <source>
        <dbReference type="Proteomes" id="UP000019426"/>
    </source>
</evidence>
<dbReference type="InterPro" id="IPR002509">
    <property type="entry name" value="NODB_dom"/>
</dbReference>
<keyword evidence="3" id="KW-1185">Reference proteome</keyword>
<organism evidence="2 3">
    <name type="scientific">Clostridium bornimense</name>
    <dbReference type="NCBI Taxonomy" id="1216932"/>
    <lineage>
        <taxon>Bacteria</taxon>
        <taxon>Bacillati</taxon>
        <taxon>Bacillota</taxon>
        <taxon>Clostridia</taxon>
        <taxon>Eubacteriales</taxon>
        <taxon>Clostridiaceae</taxon>
        <taxon>Clostridium</taxon>
    </lineage>
</organism>
<dbReference type="KEGG" id="clt:CM240_2038"/>
<proteinExistence type="predicted"/>
<dbReference type="InterPro" id="IPR050248">
    <property type="entry name" value="Polysacc_deacetylase_ArnD"/>
</dbReference>
<dbReference type="Pfam" id="PF01522">
    <property type="entry name" value="Polysacc_deac_1"/>
    <property type="match status" value="1"/>
</dbReference>
<dbReference type="SUPFAM" id="SSF88713">
    <property type="entry name" value="Glycoside hydrolase/deacetylase"/>
    <property type="match status" value="1"/>
</dbReference>
<dbReference type="CDD" id="cd10948">
    <property type="entry name" value="CE4_BsPdaA_like"/>
    <property type="match status" value="1"/>
</dbReference>
<name>W6RWZ2_9CLOT</name>
<evidence type="ECO:0000313" key="2">
    <source>
        <dbReference type="EMBL" id="CDM69196.1"/>
    </source>
</evidence>
<accession>W6RWZ2</accession>
<dbReference type="AlphaFoldDB" id="W6RWZ2"/>
<dbReference type="InterPro" id="IPR011330">
    <property type="entry name" value="Glyco_hydro/deAcase_b/a-brl"/>
</dbReference>
<dbReference type="STRING" id="1216932.CM240_2038"/>
<reference evidence="2 3" key="1">
    <citation type="submission" date="2013-11" db="EMBL/GenBank/DDBJ databases">
        <title>Complete genome sequence of Clostridum sp. M2/40.</title>
        <authorList>
            <person name="Wibberg D."/>
            <person name="Puehler A."/>
            <person name="Schlueter A."/>
        </authorList>
    </citation>
    <scope>NUCLEOTIDE SEQUENCE [LARGE SCALE GENOMIC DNA]</scope>
    <source>
        <strain evidence="3">M2/40</strain>
    </source>
</reference>
<dbReference type="PATRIC" id="fig|1216932.3.peg.2039"/>
<dbReference type="GO" id="GO:0016020">
    <property type="term" value="C:membrane"/>
    <property type="evidence" value="ECO:0007669"/>
    <property type="project" value="TreeGrafter"/>
</dbReference>
<dbReference type="OrthoDB" id="9812065at2"/>
<feature type="domain" description="NodB homology" evidence="1">
    <location>
        <begin position="87"/>
        <end position="269"/>
    </location>
</feature>
<dbReference type="PROSITE" id="PS51677">
    <property type="entry name" value="NODB"/>
    <property type="match status" value="1"/>
</dbReference>
<dbReference type="EMBL" id="HG917868">
    <property type="protein sequence ID" value="CDM69196.1"/>
    <property type="molecule type" value="Genomic_DNA"/>
</dbReference>